<feature type="region of interest" description="Disordered" evidence="6">
    <location>
        <begin position="319"/>
        <end position="351"/>
    </location>
</feature>
<dbReference type="HOGENOM" id="CLU_009665_20_3_1"/>
<evidence type="ECO:0000256" key="4">
    <source>
        <dbReference type="ARBA" id="ARBA00022827"/>
    </source>
</evidence>
<evidence type="ECO:0000256" key="1">
    <source>
        <dbReference type="ARBA" id="ARBA00001974"/>
    </source>
</evidence>
<dbReference type="InterPro" id="IPR002938">
    <property type="entry name" value="FAD-bd"/>
</dbReference>
<evidence type="ECO:0000313" key="9">
    <source>
        <dbReference type="Proteomes" id="UP000015241"/>
    </source>
</evidence>
<keyword evidence="3" id="KW-0285">Flavoprotein</keyword>
<evidence type="ECO:0000256" key="3">
    <source>
        <dbReference type="ARBA" id="ARBA00022630"/>
    </source>
</evidence>
<dbReference type="STRING" id="743788.S8FBC7"/>
<dbReference type="AlphaFoldDB" id="S8FBC7"/>
<evidence type="ECO:0000256" key="5">
    <source>
        <dbReference type="ARBA" id="ARBA00023002"/>
    </source>
</evidence>
<keyword evidence="9" id="KW-1185">Reference proteome</keyword>
<dbReference type="Pfam" id="PF01494">
    <property type="entry name" value="FAD_binding_3"/>
    <property type="match status" value="1"/>
</dbReference>
<feature type="compositionally biased region" description="Basic and acidic residues" evidence="6">
    <location>
        <begin position="319"/>
        <end position="328"/>
    </location>
</feature>
<proteinExistence type="inferred from homology"/>
<keyword evidence="5" id="KW-0560">Oxidoreductase</keyword>
<comment type="similarity">
    <text evidence="2">Belongs to the PheA/TfdB FAD monooxygenase family.</text>
</comment>
<dbReference type="GO" id="GO:0016709">
    <property type="term" value="F:oxidoreductase activity, acting on paired donors, with incorporation or reduction of molecular oxygen, NAD(P)H as one donor, and incorporation of one atom of oxygen"/>
    <property type="evidence" value="ECO:0007669"/>
    <property type="project" value="UniProtKB-ARBA"/>
</dbReference>
<dbReference type="SUPFAM" id="SSF52833">
    <property type="entry name" value="Thioredoxin-like"/>
    <property type="match status" value="1"/>
</dbReference>
<dbReference type="PRINTS" id="PR00420">
    <property type="entry name" value="RNGMNOXGNASE"/>
</dbReference>
<dbReference type="SUPFAM" id="SSF51905">
    <property type="entry name" value="FAD/NAD(P)-binding domain"/>
    <property type="match status" value="1"/>
</dbReference>
<dbReference type="InterPro" id="IPR036249">
    <property type="entry name" value="Thioredoxin-like_sf"/>
</dbReference>
<dbReference type="InterPro" id="IPR036188">
    <property type="entry name" value="FAD/NAD-bd_sf"/>
</dbReference>
<dbReference type="Gene3D" id="3.50.50.60">
    <property type="entry name" value="FAD/NAD(P)-binding domain"/>
    <property type="match status" value="1"/>
</dbReference>
<dbReference type="eggNOG" id="KOG3855">
    <property type="taxonomic scope" value="Eukaryota"/>
</dbReference>
<comment type="cofactor">
    <cofactor evidence="1">
        <name>FAD</name>
        <dbReference type="ChEBI" id="CHEBI:57692"/>
    </cofactor>
</comment>
<evidence type="ECO:0000256" key="2">
    <source>
        <dbReference type="ARBA" id="ARBA00007801"/>
    </source>
</evidence>
<feature type="domain" description="FAD-binding" evidence="7">
    <location>
        <begin position="30"/>
        <end position="281"/>
    </location>
</feature>
<dbReference type="PANTHER" id="PTHR43004">
    <property type="entry name" value="TRK SYSTEM POTASSIUM UPTAKE PROTEIN"/>
    <property type="match status" value="1"/>
</dbReference>
<evidence type="ECO:0000313" key="8">
    <source>
        <dbReference type="EMBL" id="EPS95859.1"/>
    </source>
</evidence>
<dbReference type="EMBL" id="KE504198">
    <property type="protein sequence ID" value="EPS95859.1"/>
    <property type="molecule type" value="Genomic_DNA"/>
</dbReference>
<dbReference type="Proteomes" id="UP000015241">
    <property type="component" value="Unassembled WGS sequence"/>
</dbReference>
<dbReference type="Gene3D" id="3.30.70.2450">
    <property type="match status" value="1"/>
</dbReference>
<dbReference type="InParanoid" id="S8FBC7"/>
<organism evidence="8 9">
    <name type="scientific">Fomitopsis schrenkii</name>
    <name type="common">Brown rot fungus</name>
    <dbReference type="NCBI Taxonomy" id="2126942"/>
    <lineage>
        <taxon>Eukaryota</taxon>
        <taxon>Fungi</taxon>
        <taxon>Dikarya</taxon>
        <taxon>Basidiomycota</taxon>
        <taxon>Agaricomycotina</taxon>
        <taxon>Agaricomycetes</taxon>
        <taxon>Polyporales</taxon>
        <taxon>Fomitopsis</taxon>
    </lineage>
</organism>
<keyword evidence="4" id="KW-0274">FAD</keyword>
<name>S8FBC7_FOMSC</name>
<protein>
    <recommendedName>
        <fullName evidence="7">FAD-binding domain-containing protein</fullName>
    </recommendedName>
</protein>
<gene>
    <name evidence="8" type="ORF">FOMPIDRAFT_142547</name>
</gene>
<dbReference type="OrthoDB" id="2690153at2759"/>
<evidence type="ECO:0000259" key="7">
    <source>
        <dbReference type="Pfam" id="PF01494"/>
    </source>
</evidence>
<evidence type="ECO:0000256" key="6">
    <source>
        <dbReference type="SAM" id="MobiDB-lite"/>
    </source>
</evidence>
<sequence>MCDYKLPGGVETLRIASFVEHKDPTPAIPHSNPLLLGQYNTEAILRKHIERLGGVVEYGTELRSFTQHADSVEAVVATKAGDAEKLETVFCHWLVGSDGTKGVVRKQLGLSFVGETSEEGQLLIGLVEVQGLGTEYFHAWGEISAGGVVLMPTEKPGYFSMLISGNDIDLRRMADDRDAIRQLLRKRVDRQDLVFGAFEAVSYWRPNIRMVDKFGEGRVFVAGDAAHAHSPAGGQGLNSSVQDAFNIAWKLALVEKHAASPSLLATYNEERLPVIAAMLQKSTLLFNAMQKGKEDGWKRGGDLFQLGVNYRWSSIVVDERTPKPKGPEEVNPYGDGSDGSLRAGDRAPDAPGLLPVSGGAPTSLFDVFGPNHHTVLLFNVPAEESERVLAVTRNYPDGLVKAVVISPQGASAAKVAGQPDVAAVDQDGHAFAGYQVPLEEPTIVIVRPDGVVGGTVYSLSGFQEYFRNVFSLVEAGL</sequence>
<accession>S8FBC7</accession>
<dbReference type="GO" id="GO:0071949">
    <property type="term" value="F:FAD binding"/>
    <property type="evidence" value="ECO:0007669"/>
    <property type="project" value="InterPro"/>
</dbReference>
<dbReference type="PANTHER" id="PTHR43004:SF19">
    <property type="entry name" value="BINDING MONOOXYGENASE, PUTATIVE (JCVI)-RELATED"/>
    <property type="match status" value="1"/>
</dbReference>
<reference evidence="8 9" key="1">
    <citation type="journal article" date="2012" name="Science">
        <title>The Paleozoic origin of enzymatic lignin decomposition reconstructed from 31 fungal genomes.</title>
        <authorList>
            <person name="Floudas D."/>
            <person name="Binder M."/>
            <person name="Riley R."/>
            <person name="Barry K."/>
            <person name="Blanchette R.A."/>
            <person name="Henrissat B."/>
            <person name="Martinez A.T."/>
            <person name="Otillar R."/>
            <person name="Spatafora J.W."/>
            <person name="Yadav J.S."/>
            <person name="Aerts A."/>
            <person name="Benoit I."/>
            <person name="Boyd A."/>
            <person name="Carlson A."/>
            <person name="Copeland A."/>
            <person name="Coutinho P.M."/>
            <person name="de Vries R.P."/>
            <person name="Ferreira P."/>
            <person name="Findley K."/>
            <person name="Foster B."/>
            <person name="Gaskell J."/>
            <person name="Glotzer D."/>
            <person name="Gorecki P."/>
            <person name="Heitman J."/>
            <person name="Hesse C."/>
            <person name="Hori C."/>
            <person name="Igarashi K."/>
            <person name="Jurgens J.A."/>
            <person name="Kallen N."/>
            <person name="Kersten P."/>
            <person name="Kohler A."/>
            <person name="Kuees U."/>
            <person name="Kumar T.K.A."/>
            <person name="Kuo A."/>
            <person name="LaButti K."/>
            <person name="Larrondo L.F."/>
            <person name="Lindquist E."/>
            <person name="Ling A."/>
            <person name="Lombard V."/>
            <person name="Lucas S."/>
            <person name="Lundell T."/>
            <person name="Martin R."/>
            <person name="McLaughlin D.J."/>
            <person name="Morgenstern I."/>
            <person name="Morin E."/>
            <person name="Murat C."/>
            <person name="Nagy L.G."/>
            <person name="Nolan M."/>
            <person name="Ohm R.A."/>
            <person name="Patyshakuliyeva A."/>
            <person name="Rokas A."/>
            <person name="Ruiz-Duenas F.J."/>
            <person name="Sabat G."/>
            <person name="Salamov A."/>
            <person name="Samejima M."/>
            <person name="Schmutz J."/>
            <person name="Slot J.C."/>
            <person name="St John F."/>
            <person name="Stenlid J."/>
            <person name="Sun H."/>
            <person name="Sun S."/>
            <person name="Syed K."/>
            <person name="Tsang A."/>
            <person name="Wiebenga A."/>
            <person name="Young D."/>
            <person name="Pisabarro A."/>
            <person name="Eastwood D.C."/>
            <person name="Martin F."/>
            <person name="Cullen D."/>
            <person name="Grigoriev I.V."/>
            <person name="Hibbett D.S."/>
        </authorList>
    </citation>
    <scope>NUCLEOTIDE SEQUENCE</scope>
    <source>
        <strain evidence="9">FP-58527</strain>
    </source>
</reference>
<dbReference type="Gene3D" id="3.40.30.120">
    <property type="match status" value="1"/>
</dbReference>
<dbReference type="InterPro" id="IPR050641">
    <property type="entry name" value="RIFMO-like"/>
</dbReference>